<dbReference type="SUPFAM" id="SSF103473">
    <property type="entry name" value="MFS general substrate transporter"/>
    <property type="match status" value="1"/>
</dbReference>
<evidence type="ECO:0000259" key="7">
    <source>
        <dbReference type="PROSITE" id="PS50850"/>
    </source>
</evidence>
<dbReference type="PANTHER" id="PTHR43129:SF1">
    <property type="entry name" value="FOSMIDOMYCIN RESISTANCE PROTEIN"/>
    <property type="match status" value="1"/>
</dbReference>
<dbReference type="EMBL" id="JQAR01000016">
    <property type="protein sequence ID" value="KRN28068.1"/>
    <property type="molecule type" value="Genomic_DNA"/>
</dbReference>
<organism evidence="8 9">
    <name type="scientific">Liquorilactobacillus mali</name>
    <dbReference type="NCBI Taxonomy" id="1618"/>
    <lineage>
        <taxon>Bacteria</taxon>
        <taxon>Bacillati</taxon>
        <taxon>Bacillota</taxon>
        <taxon>Bacilli</taxon>
        <taxon>Lactobacillales</taxon>
        <taxon>Lactobacillaceae</taxon>
        <taxon>Liquorilactobacillus</taxon>
    </lineage>
</organism>
<dbReference type="GO" id="GO:0005886">
    <property type="term" value="C:plasma membrane"/>
    <property type="evidence" value="ECO:0007669"/>
    <property type="project" value="UniProtKB-SubCell"/>
</dbReference>
<sequence length="123" mass="13205">MADRLGFINVLRLSFTILPVILLLFPLIKNPILALLFLIPLGLIVFMPYSSMVLLGQAYLPQNMGLASGVTLGLAVSVGGIASPILGSLADTYGLSMVLYTLPIIALVPLIVSYLLKKQHRSI</sequence>
<evidence type="ECO:0000256" key="4">
    <source>
        <dbReference type="ARBA" id="ARBA00022989"/>
    </source>
</evidence>
<dbReference type="PROSITE" id="PS50850">
    <property type="entry name" value="MFS"/>
    <property type="match status" value="1"/>
</dbReference>
<comment type="caution">
    <text evidence="8">The sequence shown here is derived from an EMBL/GenBank/DDBJ whole genome shotgun (WGS) entry which is preliminary data.</text>
</comment>
<evidence type="ECO:0000256" key="1">
    <source>
        <dbReference type="ARBA" id="ARBA00004651"/>
    </source>
</evidence>
<dbReference type="InterPro" id="IPR020846">
    <property type="entry name" value="MFS_dom"/>
</dbReference>
<keyword evidence="5 6" id="KW-0472">Membrane</keyword>
<feature type="transmembrane region" description="Helical" evidence="6">
    <location>
        <begin position="34"/>
        <end position="54"/>
    </location>
</feature>
<dbReference type="GeneID" id="98316345"/>
<evidence type="ECO:0000256" key="2">
    <source>
        <dbReference type="ARBA" id="ARBA00022448"/>
    </source>
</evidence>
<feature type="transmembrane region" description="Helical" evidence="6">
    <location>
        <begin position="93"/>
        <end position="116"/>
    </location>
</feature>
<evidence type="ECO:0000256" key="3">
    <source>
        <dbReference type="ARBA" id="ARBA00022692"/>
    </source>
</evidence>
<gene>
    <name evidence="8" type="ORF">IV36_GL000604</name>
</gene>
<dbReference type="PANTHER" id="PTHR43129">
    <property type="entry name" value="FOSMIDOMYCIN RESISTANCE PROTEIN"/>
    <property type="match status" value="1"/>
</dbReference>
<evidence type="ECO:0000256" key="6">
    <source>
        <dbReference type="SAM" id="Phobius"/>
    </source>
</evidence>
<evidence type="ECO:0000313" key="8">
    <source>
        <dbReference type="EMBL" id="KRN28068.1"/>
    </source>
</evidence>
<name>A0A0R2FTK2_9LACO</name>
<feature type="domain" description="Major facilitator superfamily (MFS) profile" evidence="7">
    <location>
        <begin position="1"/>
        <end position="121"/>
    </location>
</feature>
<dbReference type="GO" id="GO:0022857">
    <property type="term" value="F:transmembrane transporter activity"/>
    <property type="evidence" value="ECO:0007669"/>
    <property type="project" value="InterPro"/>
</dbReference>
<dbReference type="Gene3D" id="1.20.1250.20">
    <property type="entry name" value="MFS general substrate transporter like domains"/>
    <property type="match status" value="1"/>
</dbReference>
<dbReference type="Proteomes" id="UP000051727">
    <property type="component" value="Unassembled WGS sequence"/>
</dbReference>
<dbReference type="PATRIC" id="fig|1618.3.peg.607"/>
<comment type="subcellular location">
    <subcellularLocation>
        <location evidence="1">Cell membrane</location>
        <topology evidence="1">Multi-pass membrane protein</topology>
    </subcellularLocation>
</comment>
<keyword evidence="2" id="KW-0813">Transport</keyword>
<keyword evidence="4 6" id="KW-1133">Transmembrane helix</keyword>
<feature type="transmembrane region" description="Helical" evidence="6">
    <location>
        <begin position="66"/>
        <end position="87"/>
    </location>
</feature>
<protein>
    <submittedName>
        <fullName evidence="8">Major facilitator superfamily protein</fullName>
    </submittedName>
</protein>
<dbReference type="RefSeq" id="WP_003689100.1">
    <property type="nucleotide sequence ID" value="NZ_CP045035.1"/>
</dbReference>
<dbReference type="InterPro" id="IPR036259">
    <property type="entry name" value="MFS_trans_sf"/>
</dbReference>
<proteinExistence type="predicted"/>
<accession>A0A0R2FTK2</accession>
<reference evidence="8 9" key="1">
    <citation type="journal article" date="2015" name="Genome Announc.">
        <title>Expanding the biotechnology potential of lactobacilli through comparative genomics of 213 strains and associated genera.</title>
        <authorList>
            <person name="Sun Z."/>
            <person name="Harris H.M."/>
            <person name="McCann A."/>
            <person name="Guo C."/>
            <person name="Argimon S."/>
            <person name="Zhang W."/>
            <person name="Yang X."/>
            <person name="Jeffery I.B."/>
            <person name="Cooney J.C."/>
            <person name="Kagawa T.F."/>
            <person name="Liu W."/>
            <person name="Song Y."/>
            <person name="Salvetti E."/>
            <person name="Wrobel A."/>
            <person name="Rasinkangas P."/>
            <person name="Parkhill J."/>
            <person name="Rea M.C."/>
            <person name="O'Sullivan O."/>
            <person name="Ritari J."/>
            <person name="Douillard F.P."/>
            <person name="Paul Ross R."/>
            <person name="Yang R."/>
            <person name="Briner A.E."/>
            <person name="Felis G.E."/>
            <person name="de Vos W.M."/>
            <person name="Barrangou R."/>
            <person name="Klaenhammer T.R."/>
            <person name="Caufield P.W."/>
            <person name="Cui Y."/>
            <person name="Zhang H."/>
            <person name="O'Toole P.W."/>
        </authorList>
    </citation>
    <scope>NUCLEOTIDE SEQUENCE [LARGE SCALE GENOMIC DNA]</scope>
    <source>
        <strain evidence="8 9">ATCC 27304</strain>
    </source>
</reference>
<feature type="transmembrane region" description="Helical" evidence="6">
    <location>
        <begin position="7"/>
        <end position="28"/>
    </location>
</feature>
<evidence type="ECO:0000256" key="5">
    <source>
        <dbReference type="ARBA" id="ARBA00023136"/>
    </source>
</evidence>
<keyword evidence="3 6" id="KW-0812">Transmembrane</keyword>
<evidence type="ECO:0000313" key="9">
    <source>
        <dbReference type="Proteomes" id="UP000051727"/>
    </source>
</evidence>
<dbReference type="AlphaFoldDB" id="A0A0R2FTK2"/>
<dbReference type="OrthoDB" id="9770492at2"/>